<evidence type="ECO:0000313" key="12">
    <source>
        <dbReference type="EMBL" id="PIK51449.1"/>
    </source>
</evidence>
<dbReference type="GO" id="GO:0051301">
    <property type="term" value="P:cell division"/>
    <property type="evidence" value="ECO:0007669"/>
    <property type="project" value="UniProtKB-KW"/>
</dbReference>
<evidence type="ECO:0000256" key="1">
    <source>
        <dbReference type="ARBA" id="ARBA00004123"/>
    </source>
</evidence>
<evidence type="ECO:0000256" key="9">
    <source>
        <dbReference type="ARBA" id="ARBA00023328"/>
    </source>
</evidence>
<dbReference type="OrthoDB" id="18453at2759"/>
<proteinExistence type="predicted"/>
<keyword evidence="8" id="KW-0131">Cell cycle</keyword>
<gene>
    <name evidence="12" type="ORF">BSL78_11655</name>
</gene>
<dbReference type="GO" id="GO:0000444">
    <property type="term" value="C:MIS12/MIND type complex"/>
    <property type="evidence" value="ECO:0007669"/>
    <property type="project" value="InterPro"/>
</dbReference>
<evidence type="ECO:0000256" key="2">
    <source>
        <dbReference type="ARBA" id="ARBA00004629"/>
    </source>
</evidence>
<dbReference type="InterPro" id="IPR007128">
    <property type="entry name" value="PMF1/Nnf1"/>
</dbReference>
<dbReference type="PANTHER" id="PTHR15459:SF3">
    <property type="entry name" value="POLYAMINE-MODULATED FACTOR 1"/>
    <property type="match status" value="1"/>
</dbReference>
<comment type="caution">
    <text evidence="12">The sequence shown here is derived from an EMBL/GenBank/DDBJ whole genome shotgun (WGS) entry which is preliminary data.</text>
</comment>
<keyword evidence="3" id="KW-0158">Chromosome</keyword>
<feature type="coiled-coil region" evidence="10">
    <location>
        <begin position="142"/>
        <end position="176"/>
    </location>
</feature>
<keyword evidence="6" id="KW-0995">Kinetochore</keyword>
<keyword evidence="13" id="KW-1185">Reference proteome</keyword>
<evidence type="ECO:0000256" key="8">
    <source>
        <dbReference type="ARBA" id="ARBA00023306"/>
    </source>
</evidence>
<sequence>MDLVTETQPTLGSAETTGTSETELTGEDSRTEYEGPHMIHLRQALQKTRKKCIDSLKYNTFARKYKFAHESAPHVLRHCLEEFKEQLDNMIKDELKEMITQEDLVPLFNNLDTLIQEGTSKELKQAWRPSGIPQIDIKDHLYQVKLEEKEKLLKLLDATNEETRRLKELVEKKKQHINHTQIKIQDHLQFFDKAYEACDQIPSREIQSCQMELDYI</sequence>
<accession>A0A2G8KTW6</accession>
<dbReference type="STRING" id="307972.A0A2G8KTW6"/>
<name>A0A2G8KTW6_STIJA</name>
<evidence type="ECO:0000256" key="7">
    <source>
        <dbReference type="ARBA" id="ARBA00023242"/>
    </source>
</evidence>
<feature type="region of interest" description="Disordered" evidence="11">
    <location>
        <begin position="1"/>
        <end position="30"/>
    </location>
</feature>
<evidence type="ECO:0000256" key="11">
    <source>
        <dbReference type="SAM" id="MobiDB-lite"/>
    </source>
</evidence>
<evidence type="ECO:0000256" key="3">
    <source>
        <dbReference type="ARBA" id="ARBA00022454"/>
    </source>
</evidence>
<protein>
    <submittedName>
        <fullName evidence="12">Putative polyamine-modulated factor 1</fullName>
    </submittedName>
</protein>
<keyword evidence="9" id="KW-0137">Centromere</keyword>
<evidence type="ECO:0000313" key="13">
    <source>
        <dbReference type="Proteomes" id="UP000230750"/>
    </source>
</evidence>
<keyword evidence="7" id="KW-0539">Nucleus</keyword>
<comment type="subcellular location">
    <subcellularLocation>
        <location evidence="2">Chromosome</location>
        <location evidence="2">Centromere</location>
        <location evidence="2">Kinetochore</location>
    </subcellularLocation>
    <subcellularLocation>
        <location evidence="1">Nucleus</location>
    </subcellularLocation>
</comment>
<evidence type="ECO:0000256" key="4">
    <source>
        <dbReference type="ARBA" id="ARBA00022618"/>
    </source>
</evidence>
<keyword evidence="5" id="KW-0498">Mitosis</keyword>
<dbReference type="PANTHER" id="PTHR15459">
    <property type="entry name" value="POLYAMINE-MODULATED FACTOR 1"/>
    <property type="match status" value="1"/>
</dbReference>
<dbReference type="Pfam" id="PF03980">
    <property type="entry name" value="Nnf1"/>
    <property type="match status" value="1"/>
</dbReference>
<dbReference type="GO" id="GO:0007059">
    <property type="term" value="P:chromosome segregation"/>
    <property type="evidence" value="ECO:0007669"/>
    <property type="project" value="TreeGrafter"/>
</dbReference>
<evidence type="ECO:0000256" key="10">
    <source>
        <dbReference type="SAM" id="Coils"/>
    </source>
</evidence>
<reference evidence="12 13" key="1">
    <citation type="journal article" date="2017" name="PLoS Biol.">
        <title>The sea cucumber genome provides insights into morphological evolution and visceral regeneration.</title>
        <authorList>
            <person name="Zhang X."/>
            <person name="Sun L."/>
            <person name="Yuan J."/>
            <person name="Sun Y."/>
            <person name="Gao Y."/>
            <person name="Zhang L."/>
            <person name="Li S."/>
            <person name="Dai H."/>
            <person name="Hamel J.F."/>
            <person name="Liu C."/>
            <person name="Yu Y."/>
            <person name="Liu S."/>
            <person name="Lin W."/>
            <person name="Guo K."/>
            <person name="Jin S."/>
            <person name="Xu P."/>
            <person name="Storey K.B."/>
            <person name="Huan P."/>
            <person name="Zhang T."/>
            <person name="Zhou Y."/>
            <person name="Zhang J."/>
            <person name="Lin C."/>
            <person name="Li X."/>
            <person name="Xing L."/>
            <person name="Huo D."/>
            <person name="Sun M."/>
            <person name="Wang L."/>
            <person name="Mercier A."/>
            <person name="Li F."/>
            <person name="Yang H."/>
            <person name="Xiang J."/>
        </authorList>
    </citation>
    <scope>NUCLEOTIDE SEQUENCE [LARGE SCALE GENOMIC DNA]</scope>
    <source>
        <strain evidence="12">Shaxun</strain>
        <tissue evidence="12">Muscle</tissue>
    </source>
</reference>
<organism evidence="12 13">
    <name type="scientific">Stichopus japonicus</name>
    <name type="common">Sea cucumber</name>
    <dbReference type="NCBI Taxonomy" id="307972"/>
    <lineage>
        <taxon>Eukaryota</taxon>
        <taxon>Metazoa</taxon>
        <taxon>Echinodermata</taxon>
        <taxon>Eleutherozoa</taxon>
        <taxon>Echinozoa</taxon>
        <taxon>Holothuroidea</taxon>
        <taxon>Aspidochirotacea</taxon>
        <taxon>Aspidochirotida</taxon>
        <taxon>Stichopodidae</taxon>
        <taxon>Apostichopus</taxon>
    </lineage>
</organism>
<feature type="compositionally biased region" description="Low complexity" evidence="11">
    <location>
        <begin position="10"/>
        <end position="23"/>
    </location>
</feature>
<evidence type="ECO:0000256" key="6">
    <source>
        <dbReference type="ARBA" id="ARBA00022838"/>
    </source>
</evidence>
<keyword evidence="10" id="KW-0175">Coiled coil</keyword>
<dbReference type="GO" id="GO:0005634">
    <property type="term" value="C:nucleus"/>
    <property type="evidence" value="ECO:0007669"/>
    <property type="project" value="UniProtKB-SubCell"/>
</dbReference>
<dbReference type="EMBL" id="MRZV01000372">
    <property type="protein sequence ID" value="PIK51449.1"/>
    <property type="molecule type" value="Genomic_DNA"/>
</dbReference>
<evidence type="ECO:0000256" key="5">
    <source>
        <dbReference type="ARBA" id="ARBA00022776"/>
    </source>
</evidence>
<dbReference type="Proteomes" id="UP000230750">
    <property type="component" value="Unassembled WGS sequence"/>
</dbReference>
<keyword evidence="4" id="KW-0132">Cell division</keyword>
<dbReference type="AlphaFoldDB" id="A0A2G8KTW6"/>